<gene>
    <name evidence="2" type="primary">sixA</name>
    <name evidence="2" type="ORF">WG929_08730</name>
</gene>
<proteinExistence type="predicted"/>
<sequence length="154" mass="16869">MKICIVRHGSAVVGSLDDQHRGLTDKGRHQAQAAGGWLAEQEWQNPQIWVSPYYRAQQTAALISESMPLDMENHASLIPSSDVIPIVDELIERDGDVILVSHLPLVGRLAAYLVEGQVFDQPWSPAECWVLSGDIAGPGCLSVESVWYPVLEGL</sequence>
<dbReference type="InterPro" id="IPR051021">
    <property type="entry name" value="Mito_Ser/Thr_phosphatase"/>
</dbReference>
<dbReference type="RefSeq" id="WP_416205750.1">
    <property type="nucleotide sequence ID" value="NZ_JBBKTX010000009.1"/>
</dbReference>
<dbReference type="SMART" id="SM00855">
    <property type="entry name" value="PGAM"/>
    <property type="match status" value="1"/>
</dbReference>
<evidence type="ECO:0000313" key="2">
    <source>
        <dbReference type="EMBL" id="MFK4752489.1"/>
    </source>
</evidence>
<organism evidence="2 3">
    <name type="scientific">Oceanobacter antarcticus</name>
    <dbReference type="NCBI Taxonomy" id="3133425"/>
    <lineage>
        <taxon>Bacteria</taxon>
        <taxon>Pseudomonadati</taxon>
        <taxon>Pseudomonadota</taxon>
        <taxon>Gammaproteobacteria</taxon>
        <taxon>Oceanospirillales</taxon>
        <taxon>Oceanospirillaceae</taxon>
        <taxon>Oceanobacter</taxon>
    </lineage>
</organism>
<dbReference type="EMBL" id="JBBKTX010000009">
    <property type="protein sequence ID" value="MFK4752489.1"/>
    <property type="molecule type" value="Genomic_DNA"/>
</dbReference>
<dbReference type="PANTHER" id="PTHR20935">
    <property type="entry name" value="PHOSPHOGLYCERATE MUTASE-RELATED"/>
    <property type="match status" value="1"/>
</dbReference>
<accession>A0ABW8NHP6</accession>
<dbReference type="Pfam" id="PF00300">
    <property type="entry name" value="His_Phos_1"/>
    <property type="match status" value="1"/>
</dbReference>
<protein>
    <submittedName>
        <fullName evidence="2">Phosphohistidine phosphatase SixA</fullName>
    </submittedName>
</protein>
<dbReference type="InterPro" id="IPR013078">
    <property type="entry name" value="His_Pase_superF_clade-1"/>
</dbReference>
<reference evidence="2 3" key="1">
    <citation type="submission" date="2024-03" db="EMBL/GenBank/DDBJ databases">
        <title>High-quality draft genome sequence of Oceanobacter sp. wDCs-4.</title>
        <authorList>
            <person name="Dong C."/>
        </authorList>
    </citation>
    <scope>NUCLEOTIDE SEQUENCE [LARGE SCALE GENOMIC DNA]</scope>
    <source>
        <strain evidence="3">wDCs-4</strain>
    </source>
</reference>
<evidence type="ECO:0000313" key="3">
    <source>
        <dbReference type="Proteomes" id="UP001620597"/>
    </source>
</evidence>
<keyword evidence="3" id="KW-1185">Reference proteome</keyword>
<dbReference type="NCBIfam" id="TIGR00249">
    <property type="entry name" value="sixA"/>
    <property type="match status" value="1"/>
</dbReference>
<dbReference type="InterPro" id="IPR004449">
    <property type="entry name" value="SixA"/>
</dbReference>
<keyword evidence="1" id="KW-0378">Hydrolase</keyword>
<dbReference type="Proteomes" id="UP001620597">
    <property type="component" value="Unassembled WGS sequence"/>
</dbReference>
<dbReference type="Gene3D" id="3.40.50.1240">
    <property type="entry name" value="Phosphoglycerate mutase-like"/>
    <property type="match status" value="1"/>
</dbReference>
<name>A0ABW8NHP6_9GAMM</name>
<evidence type="ECO:0000256" key="1">
    <source>
        <dbReference type="ARBA" id="ARBA00022801"/>
    </source>
</evidence>
<dbReference type="CDD" id="cd07067">
    <property type="entry name" value="HP_PGM_like"/>
    <property type="match status" value="1"/>
</dbReference>
<dbReference type="InterPro" id="IPR029033">
    <property type="entry name" value="His_PPase_superfam"/>
</dbReference>
<dbReference type="SUPFAM" id="SSF53254">
    <property type="entry name" value="Phosphoglycerate mutase-like"/>
    <property type="match status" value="1"/>
</dbReference>
<comment type="caution">
    <text evidence="2">The sequence shown here is derived from an EMBL/GenBank/DDBJ whole genome shotgun (WGS) entry which is preliminary data.</text>
</comment>